<organism evidence="3 4">
    <name type="scientific">Aristolochia fimbriata</name>
    <name type="common">White veined hardy Dutchman's pipe vine</name>
    <dbReference type="NCBI Taxonomy" id="158543"/>
    <lineage>
        <taxon>Eukaryota</taxon>
        <taxon>Viridiplantae</taxon>
        <taxon>Streptophyta</taxon>
        <taxon>Embryophyta</taxon>
        <taxon>Tracheophyta</taxon>
        <taxon>Spermatophyta</taxon>
        <taxon>Magnoliopsida</taxon>
        <taxon>Magnoliidae</taxon>
        <taxon>Piperales</taxon>
        <taxon>Aristolochiaceae</taxon>
        <taxon>Aristolochia</taxon>
    </lineage>
</organism>
<dbReference type="PANTHER" id="PTHR11802">
    <property type="entry name" value="SERINE PROTEASE FAMILY S10 SERINE CARBOXYPEPTIDASE"/>
    <property type="match status" value="1"/>
</dbReference>
<dbReference type="Proteomes" id="UP000825729">
    <property type="component" value="Unassembled WGS sequence"/>
</dbReference>
<name>A0AAV7EHI5_ARIFI</name>
<feature type="signal peptide" evidence="2">
    <location>
        <begin position="1"/>
        <end position="19"/>
    </location>
</feature>
<keyword evidence="2" id="KW-0732">Signal</keyword>
<sequence length="132" mass="14588">MDRIFVFLAVLLTLKYSVADSAPDSALVTHLPGFDGTIPSKHYAGYLKLNGKSAGKNLYYYFVESEGDPAKDPVVLWLNGGPGCSSFDGFVYENGMILLKNSLYFPAAFLSFCRELLFLLNLPSMLKSNLRC</sequence>
<dbReference type="GO" id="GO:0019748">
    <property type="term" value="P:secondary metabolic process"/>
    <property type="evidence" value="ECO:0007669"/>
    <property type="project" value="TreeGrafter"/>
</dbReference>
<evidence type="ECO:0000313" key="4">
    <source>
        <dbReference type="Proteomes" id="UP000825729"/>
    </source>
</evidence>
<dbReference type="GO" id="GO:0006508">
    <property type="term" value="P:proteolysis"/>
    <property type="evidence" value="ECO:0007669"/>
    <property type="project" value="InterPro"/>
</dbReference>
<comment type="caution">
    <text evidence="3">The sequence shown here is derived from an EMBL/GenBank/DDBJ whole genome shotgun (WGS) entry which is preliminary data.</text>
</comment>
<dbReference type="Pfam" id="PF00450">
    <property type="entry name" value="Peptidase_S10"/>
    <property type="match status" value="1"/>
</dbReference>
<feature type="chain" id="PRO_5043933377" evidence="2">
    <location>
        <begin position="20"/>
        <end position="132"/>
    </location>
</feature>
<evidence type="ECO:0000313" key="3">
    <source>
        <dbReference type="EMBL" id="KAG9447296.1"/>
    </source>
</evidence>
<comment type="similarity">
    <text evidence="1">Belongs to the peptidase S10 family.</text>
</comment>
<keyword evidence="4" id="KW-1185">Reference proteome</keyword>
<evidence type="ECO:0000256" key="1">
    <source>
        <dbReference type="ARBA" id="ARBA00009431"/>
    </source>
</evidence>
<dbReference type="PANTHER" id="PTHR11802:SF254">
    <property type="entry name" value="SERINE CARBOXYPEPTIDASE-LIKE 20"/>
    <property type="match status" value="1"/>
</dbReference>
<dbReference type="Gene3D" id="3.40.50.1820">
    <property type="entry name" value="alpha/beta hydrolase"/>
    <property type="match status" value="1"/>
</dbReference>
<dbReference type="EMBL" id="JAINDJ010000005">
    <property type="protein sequence ID" value="KAG9447296.1"/>
    <property type="molecule type" value="Genomic_DNA"/>
</dbReference>
<reference evidence="3 4" key="1">
    <citation type="submission" date="2021-07" db="EMBL/GenBank/DDBJ databases">
        <title>The Aristolochia fimbriata genome: insights into angiosperm evolution, floral development and chemical biosynthesis.</title>
        <authorList>
            <person name="Jiao Y."/>
        </authorList>
    </citation>
    <scope>NUCLEOTIDE SEQUENCE [LARGE SCALE GENOMIC DNA]</scope>
    <source>
        <strain evidence="3">IBCAS-2021</strain>
        <tissue evidence="3">Leaf</tissue>
    </source>
</reference>
<evidence type="ECO:0000256" key="2">
    <source>
        <dbReference type="SAM" id="SignalP"/>
    </source>
</evidence>
<protein>
    <submittedName>
        <fullName evidence="3">Uncharacterized protein</fullName>
    </submittedName>
</protein>
<dbReference type="AlphaFoldDB" id="A0AAV7EHI5"/>
<accession>A0AAV7EHI5</accession>
<dbReference type="GO" id="GO:0004185">
    <property type="term" value="F:serine-type carboxypeptidase activity"/>
    <property type="evidence" value="ECO:0007669"/>
    <property type="project" value="InterPro"/>
</dbReference>
<dbReference type="SUPFAM" id="SSF53474">
    <property type="entry name" value="alpha/beta-Hydrolases"/>
    <property type="match status" value="1"/>
</dbReference>
<gene>
    <name evidence="3" type="ORF">H6P81_013424</name>
</gene>
<dbReference type="InterPro" id="IPR001563">
    <property type="entry name" value="Peptidase_S10"/>
</dbReference>
<proteinExistence type="inferred from homology"/>
<dbReference type="GO" id="GO:0016747">
    <property type="term" value="F:acyltransferase activity, transferring groups other than amino-acyl groups"/>
    <property type="evidence" value="ECO:0007669"/>
    <property type="project" value="TreeGrafter"/>
</dbReference>
<dbReference type="InterPro" id="IPR029058">
    <property type="entry name" value="AB_hydrolase_fold"/>
</dbReference>